<name>A0A2P8E0Q3_9BACT</name>
<dbReference type="RefSeq" id="WP_106568028.1">
    <property type="nucleotide sequence ID" value="NZ_PYGF01000008.1"/>
</dbReference>
<comment type="caution">
    <text evidence="1">The sequence shown here is derived from an EMBL/GenBank/DDBJ whole genome shotgun (WGS) entry which is preliminary data.</text>
</comment>
<dbReference type="OrthoDB" id="9857895at2"/>
<evidence type="ECO:0000313" key="1">
    <source>
        <dbReference type="EMBL" id="PSL03029.1"/>
    </source>
</evidence>
<dbReference type="Proteomes" id="UP000240708">
    <property type="component" value="Unassembled WGS sequence"/>
</dbReference>
<gene>
    <name evidence="1" type="ORF">CLV48_108139</name>
</gene>
<keyword evidence="2" id="KW-1185">Reference proteome</keyword>
<proteinExistence type="predicted"/>
<organism evidence="1 2">
    <name type="scientific">Cecembia rubra</name>
    <dbReference type="NCBI Taxonomy" id="1485585"/>
    <lineage>
        <taxon>Bacteria</taxon>
        <taxon>Pseudomonadati</taxon>
        <taxon>Bacteroidota</taxon>
        <taxon>Cytophagia</taxon>
        <taxon>Cytophagales</taxon>
        <taxon>Cyclobacteriaceae</taxon>
        <taxon>Cecembia</taxon>
    </lineage>
</organism>
<evidence type="ECO:0000313" key="2">
    <source>
        <dbReference type="Proteomes" id="UP000240708"/>
    </source>
</evidence>
<protein>
    <submittedName>
        <fullName evidence="1">Uncharacterized protein</fullName>
    </submittedName>
</protein>
<accession>A0A2P8E0Q3</accession>
<dbReference type="EMBL" id="PYGF01000008">
    <property type="protein sequence ID" value="PSL03029.1"/>
    <property type="molecule type" value="Genomic_DNA"/>
</dbReference>
<reference evidence="1 2" key="1">
    <citation type="submission" date="2018-03" db="EMBL/GenBank/DDBJ databases">
        <title>Genomic Encyclopedia of Archaeal and Bacterial Type Strains, Phase II (KMG-II): from individual species to whole genera.</title>
        <authorList>
            <person name="Goeker M."/>
        </authorList>
    </citation>
    <scope>NUCLEOTIDE SEQUENCE [LARGE SCALE GENOMIC DNA]</scope>
    <source>
        <strain evidence="1 2">DSM 28057</strain>
    </source>
</reference>
<dbReference type="AlphaFoldDB" id="A0A2P8E0Q3"/>
<sequence length="83" mass="9540">MKTFKIPIQRLSPCGTIVNIEAVANLVLPKVVKFDYWHGKNLIGFILCEVGEMGIFEATDILIDEYFKSEEFKAFRKEAGKWN</sequence>